<name>A0A417Y6T8_9ACTN</name>
<dbReference type="SMART" id="SM00822">
    <property type="entry name" value="PKS_KR"/>
    <property type="match status" value="1"/>
</dbReference>
<dbReference type="Proteomes" id="UP000283644">
    <property type="component" value="Unassembled WGS sequence"/>
</dbReference>
<dbReference type="PANTHER" id="PTHR42879">
    <property type="entry name" value="3-OXOACYL-(ACYL-CARRIER-PROTEIN) REDUCTASE"/>
    <property type="match status" value="1"/>
</dbReference>
<dbReference type="InterPro" id="IPR057326">
    <property type="entry name" value="KR_dom"/>
</dbReference>
<keyword evidence="2" id="KW-0560">Oxidoreductase</keyword>
<dbReference type="InterPro" id="IPR036291">
    <property type="entry name" value="NAD(P)-bd_dom_sf"/>
</dbReference>
<evidence type="ECO:0000256" key="2">
    <source>
        <dbReference type="ARBA" id="ARBA00023002"/>
    </source>
</evidence>
<dbReference type="PANTHER" id="PTHR42879:SF2">
    <property type="entry name" value="3-OXOACYL-[ACYL-CARRIER-PROTEIN] REDUCTASE FABG"/>
    <property type="match status" value="1"/>
</dbReference>
<dbReference type="InterPro" id="IPR020904">
    <property type="entry name" value="Sc_DH/Rdtase_CS"/>
</dbReference>
<feature type="domain" description="Ketoreductase" evidence="3">
    <location>
        <begin position="63"/>
        <end position="244"/>
    </location>
</feature>
<dbReference type="SUPFAM" id="SSF51735">
    <property type="entry name" value="NAD(P)-binding Rossmann-fold domains"/>
    <property type="match status" value="1"/>
</dbReference>
<reference evidence="4 5" key="1">
    <citation type="submission" date="2018-09" db="EMBL/GenBank/DDBJ databases">
        <title>Genome sequencing of Nocardioides immobilis CCTCC AB 2017083 for comparison to Nocardioides silvaticus.</title>
        <authorList>
            <person name="Li C."/>
            <person name="Wang G."/>
        </authorList>
    </citation>
    <scope>NUCLEOTIDE SEQUENCE [LARGE SCALE GENOMIC DNA]</scope>
    <source>
        <strain evidence="4 5">CCTCC AB 2017083</strain>
    </source>
</reference>
<dbReference type="FunFam" id="3.40.50.720:FF:000084">
    <property type="entry name" value="Short-chain dehydrogenase reductase"/>
    <property type="match status" value="1"/>
</dbReference>
<dbReference type="InterPro" id="IPR002347">
    <property type="entry name" value="SDR_fam"/>
</dbReference>
<dbReference type="OrthoDB" id="9808187at2"/>
<evidence type="ECO:0000259" key="3">
    <source>
        <dbReference type="SMART" id="SM00822"/>
    </source>
</evidence>
<dbReference type="Gene3D" id="3.40.50.720">
    <property type="entry name" value="NAD(P)-binding Rossmann-like Domain"/>
    <property type="match status" value="1"/>
</dbReference>
<dbReference type="EMBL" id="QXGH01000010">
    <property type="protein sequence ID" value="RHW28400.1"/>
    <property type="molecule type" value="Genomic_DNA"/>
</dbReference>
<sequence length="317" mass="33477">MPTGAALREASWRPRVLRPTSRSFGSTECHTCCVESRMERRPLAQAANQGHHSKGDRSLVKDHVAIVTGAAGGIGRAIVRRLAATGVRVVLVDRDAGGTATLAAEVGDQAFPVPVDLTHDGAVDTIVDSTIEHWGRVDVLVNNAGTSAHGPLVDVPREVLEREIAVHVTIPFLLIQRVARPMITAGYGRIINISSVASLIGPLDLSPYGVAKTGLNGVTRAAATELAQHGITVNALALGPIATDLLRSTWPPDQLAARAEHLPARRLGEVDEVAHAVQFLCSPLSGFINGAVLPVDGGSVAAGAYMVEQYRRWNAHS</sequence>
<dbReference type="Pfam" id="PF13561">
    <property type="entry name" value="adh_short_C2"/>
    <property type="match status" value="1"/>
</dbReference>
<dbReference type="GO" id="GO:0032787">
    <property type="term" value="P:monocarboxylic acid metabolic process"/>
    <property type="evidence" value="ECO:0007669"/>
    <property type="project" value="UniProtKB-ARBA"/>
</dbReference>
<keyword evidence="5" id="KW-1185">Reference proteome</keyword>
<comment type="caution">
    <text evidence="4">The sequence shown here is derived from an EMBL/GenBank/DDBJ whole genome shotgun (WGS) entry which is preliminary data.</text>
</comment>
<evidence type="ECO:0000256" key="1">
    <source>
        <dbReference type="ARBA" id="ARBA00006484"/>
    </source>
</evidence>
<dbReference type="PROSITE" id="PS00061">
    <property type="entry name" value="ADH_SHORT"/>
    <property type="match status" value="1"/>
</dbReference>
<gene>
    <name evidence="4" type="ORF">D0Z08_05400</name>
</gene>
<dbReference type="InterPro" id="IPR050259">
    <property type="entry name" value="SDR"/>
</dbReference>
<protein>
    <submittedName>
        <fullName evidence="4">SDR family oxidoreductase</fullName>
    </submittedName>
</protein>
<accession>A0A417Y6T8</accession>
<evidence type="ECO:0000313" key="4">
    <source>
        <dbReference type="EMBL" id="RHW28400.1"/>
    </source>
</evidence>
<dbReference type="CDD" id="cd05233">
    <property type="entry name" value="SDR_c"/>
    <property type="match status" value="1"/>
</dbReference>
<dbReference type="PRINTS" id="PR00081">
    <property type="entry name" value="GDHRDH"/>
</dbReference>
<proteinExistence type="inferred from homology"/>
<evidence type="ECO:0000313" key="5">
    <source>
        <dbReference type="Proteomes" id="UP000283644"/>
    </source>
</evidence>
<comment type="similarity">
    <text evidence="1">Belongs to the short-chain dehydrogenases/reductases (SDR) family.</text>
</comment>
<organism evidence="4 5">
    <name type="scientific">Nocardioides immobilis</name>
    <dbReference type="NCBI Taxonomy" id="2049295"/>
    <lineage>
        <taxon>Bacteria</taxon>
        <taxon>Bacillati</taxon>
        <taxon>Actinomycetota</taxon>
        <taxon>Actinomycetes</taxon>
        <taxon>Propionibacteriales</taxon>
        <taxon>Nocardioidaceae</taxon>
        <taxon>Nocardioides</taxon>
    </lineage>
</organism>
<dbReference type="PRINTS" id="PR00080">
    <property type="entry name" value="SDRFAMILY"/>
</dbReference>
<dbReference type="GO" id="GO:0016491">
    <property type="term" value="F:oxidoreductase activity"/>
    <property type="evidence" value="ECO:0007669"/>
    <property type="project" value="UniProtKB-KW"/>
</dbReference>
<dbReference type="AlphaFoldDB" id="A0A417Y6T8"/>